<dbReference type="SUPFAM" id="SSF51419">
    <property type="entry name" value="PLP-binding barrel"/>
    <property type="match status" value="1"/>
</dbReference>
<dbReference type="InterPro" id="IPR009006">
    <property type="entry name" value="Ala_racemase/Decarboxylase_C"/>
</dbReference>
<dbReference type="PRINTS" id="PR01179">
    <property type="entry name" value="ODADCRBXLASE"/>
</dbReference>
<evidence type="ECO:0008006" key="6">
    <source>
        <dbReference type="Google" id="ProtNLM"/>
    </source>
</evidence>
<dbReference type="Proteomes" id="UP000243579">
    <property type="component" value="Unassembled WGS sequence"/>
</dbReference>
<comment type="similarity">
    <text evidence="1">Belongs to the Orn/Lys/Arg decarboxylase class-II family.</text>
</comment>
<gene>
    <name evidence="4" type="ORF">ACHHYP_05899</name>
</gene>
<dbReference type="GO" id="GO:0005737">
    <property type="term" value="C:cytoplasm"/>
    <property type="evidence" value="ECO:0007669"/>
    <property type="project" value="TreeGrafter"/>
</dbReference>
<dbReference type="InterPro" id="IPR002433">
    <property type="entry name" value="Orn_de-COase"/>
</dbReference>
<dbReference type="Pfam" id="PF02784">
    <property type="entry name" value="Orn_Arg_deC_N"/>
    <property type="match status" value="1"/>
</dbReference>
<keyword evidence="5" id="KW-1185">Reference proteome</keyword>
<feature type="domain" description="Orn/DAP/Arg decarboxylase 2 N-terminal" evidence="3">
    <location>
        <begin position="3"/>
        <end position="156"/>
    </location>
</feature>
<evidence type="ECO:0000313" key="5">
    <source>
        <dbReference type="Proteomes" id="UP000243579"/>
    </source>
</evidence>
<dbReference type="Gene3D" id="3.20.20.10">
    <property type="entry name" value="Alanine racemase"/>
    <property type="match status" value="1"/>
</dbReference>
<evidence type="ECO:0000259" key="3">
    <source>
        <dbReference type="Pfam" id="PF02784"/>
    </source>
</evidence>
<name>A0A1V9YW94_ACHHY</name>
<dbReference type="GO" id="GO:0033387">
    <property type="term" value="P:putrescine biosynthetic process from arginine, via ornithine"/>
    <property type="evidence" value="ECO:0007669"/>
    <property type="project" value="TreeGrafter"/>
</dbReference>
<dbReference type="Pfam" id="PF00278">
    <property type="entry name" value="Orn_DAP_Arg_deC"/>
    <property type="match status" value="1"/>
</dbReference>
<evidence type="ECO:0000313" key="4">
    <source>
        <dbReference type="EMBL" id="OQR89982.1"/>
    </source>
</evidence>
<dbReference type="SUPFAM" id="SSF50621">
    <property type="entry name" value="Alanine racemase C-terminal domain-like"/>
    <property type="match status" value="1"/>
</dbReference>
<evidence type="ECO:0000259" key="2">
    <source>
        <dbReference type="Pfam" id="PF00278"/>
    </source>
</evidence>
<dbReference type="InterPro" id="IPR022644">
    <property type="entry name" value="De-COase2_N"/>
</dbReference>
<accession>A0A1V9YW94</accession>
<dbReference type="InterPro" id="IPR022643">
    <property type="entry name" value="De-COase2_C"/>
</dbReference>
<proteinExistence type="inferred from homology"/>
<dbReference type="InterPro" id="IPR029066">
    <property type="entry name" value="PLP-binding_barrel"/>
</dbReference>
<dbReference type="STRING" id="1202772.A0A1V9YW94"/>
<dbReference type="PRINTS" id="PR01182">
    <property type="entry name" value="ORNDCRBXLASE"/>
</dbReference>
<dbReference type="AlphaFoldDB" id="A0A1V9YW94"/>
<dbReference type="PANTHER" id="PTHR11482:SF63">
    <property type="entry name" value="ORNITHINE DECARBOXYLASE"/>
    <property type="match status" value="1"/>
</dbReference>
<dbReference type="OrthoDB" id="5034579at2759"/>
<evidence type="ECO:0000256" key="1">
    <source>
        <dbReference type="RuleBase" id="RU003737"/>
    </source>
</evidence>
<sequence length="279" mass="30192">MAFAQAHGVAHTTFDSTFELEKIAVHFPSAQVVLRIECDDPNALVPFHGKFGAQPTEWEALLEKTKSLGLSLAGVAFHVGSGCTDPHVYHRAMDAAQDVLHLARKFGFEPHLLDLGGGFSYPLPPAIVAAVRAKADALQAQIPKLTLIAEPGRYFAETTCVHYTKVVGKRVRGDKREYWIEDGIYGHFADVGHGYMVATPLVVAKDDTAPVFESRIYGGTCDGIDVVVPSCVLPDLPVGAWLYFENMGAYTNALATSFNGIDAAAAPRVYKRAKTKGFV</sequence>
<dbReference type="InterPro" id="IPR000183">
    <property type="entry name" value="Orn/DAP/Arg_de-COase"/>
</dbReference>
<dbReference type="Gene3D" id="2.40.37.10">
    <property type="entry name" value="Lyase, Ornithine Decarboxylase, Chain A, domain 1"/>
    <property type="match status" value="1"/>
</dbReference>
<organism evidence="4 5">
    <name type="scientific">Achlya hypogyna</name>
    <name type="common">Oomycete</name>
    <name type="synonym">Protoachlya hypogyna</name>
    <dbReference type="NCBI Taxonomy" id="1202772"/>
    <lineage>
        <taxon>Eukaryota</taxon>
        <taxon>Sar</taxon>
        <taxon>Stramenopiles</taxon>
        <taxon>Oomycota</taxon>
        <taxon>Saprolegniomycetes</taxon>
        <taxon>Saprolegniales</taxon>
        <taxon>Achlyaceae</taxon>
        <taxon>Achlya</taxon>
    </lineage>
</organism>
<dbReference type="GO" id="GO:0004586">
    <property type="term" value="F:ornithine decarboxylase activity"/>
    <property type="evidence" value="ECO:0007669"/>
    <property type="project" value="TreeGrafter"/>
</dbReference>
<comment type="caution">
    <text evidence="4">The sequence shown here is derived from an EMBL/GenBank/DDBJ whole genome shotgun (WGS) entry which is preliminary data.</text>
</comment>
<reference evidence="4 5" key="1">
    <citation type="journal article" date="2014" name="Genome Biol. Evol.">
        <title>The secreted proteins of Achlya hypogyna and Thraustotheca clavata identify the ancestral oomycete secretome and reveal gene acquisitions by horizontal gene transfer.</title>
        <authorList>
            <person name="Misner I."/>
            <person name="Blouin N."/>
            <person name="Leonard G."/>
            <person name="Richards T.A."/>
            <person name="Lane C.E."/>
        </authorList>
    </citation>
    <scope>NUCLEOTIDE SEQUENCE [LARGE SCALE GENOMIC DNA]</scope>
    <source>
        <strain evidence="4 5">ATCC 48635</strain>
    </source>
</reference>
<feature type="domain" description="Orn/DAP/Arg decarboxylase 2 C-terminal" evidence="2">
    <location>
        <begin position="158"/>
        <end position="248"/>
    </location>
</feature>
<dbReference type="EMBL" id="JNBR01000696">
    <property type="protein sequence ID" value="OQR89982.1"/>
    <property type="molecule type" value="Genomic_DNA"/>
</dbReference>
<protein>
    <recommendedName>
        <fullName evidence="6">Ornithine decarboxylase</fullName>
    </recommendedName>
</protein>
<dbReference type="PANTHER" id="PTHR11482">
    <property type="entry name" value="ARGININE/DIAMINOPIMELATE/ORNITHINE DECARBOXYLASE"/>
    <property type="match status" value="1"/>
</dbReference>